<sequence length="559" mass="62143">MSPPKVAIAVTTLSLAYLILKGNRSHHTIQPSSPDPASGSAINTVLAIPELVQYILQFVPKRALHNLGLVSRSFRAGSSTSRLAPCDLMNGKDDSDLNKLLSELQQHCPQIKDIELDVACVALEALFTGSTAPRIKNLAPTIKSLISNAKNLNILTLSFKAEALIFPAEVLVDLAPHAQDISELRITALDDGIYRYGMAATYRSLVSVLEAFPNLSRLAFMQVRFGDDALYTEDEIPNLQPHLHIFPSVTSLDLGLHMLADEGIFQISILFPCLQILTVGINNTQSPPYIPPGAEFAHLQEFNVEYGNCYVADHVLRRMPRLRSLRMRWDSKSIALGVQPAIQVRTRYMKEIMELGCFSELQRLELEMALDSLWPAEALELTSTFSFGAIFTEPAMVTKLHLGTSLRKQSIRSAVVAELRQVVSILPCLEDLAIDERLPDYSFFQGLGQCAVNGCTEEGHFHGALEPEDDQGKWLWFVAEQRRHESELPWLKSLRISFDPLLVLDPFDLQIQVTERFRFLEALSMTSSALADDLTLAFTGRADMVVTVTTTAEFDQGSF</sequence>
<dbReference type="Gene3D" id="3.80.10.10">
    <property type="entry name" value="Ribonuclease Inhibitor"/>
    <property type="match status" value="1"/>
</dbReference>
<dbReference type="Proteomes" id="UP000696485">
    <property type="component" value="Unassembled WGS sequence"/>
</dbReference>
<comment type="caution">
    <text evidence="1">The sequence shown here is derived from an EMBL/GenBank/DDBJ whole genome shotgun (WGS) entry which is preliminary data.</text>
</comment>
<evidence type="ECO:0000313" key="1">
    <source>
        <dbReference type="EMBL" id="KAF9324816.1"/>
    </source>
</evidence>
<evidence type="ECO:0000313" key="2">
    <source>
        <dbReference type="Proteomes" id="UP000696485"/>
    </source>
</evidence>
<accession>A0A9P5SDV3</accession>
<organism evidence="1 2">
    <name type="scientific">Podila minutissima</name>
    <dbReference type="NCBI Taxonomy" id="64525"/>
    <lineage>
        <taxon>Eukaryota</taxon>
        <taxon>Fungi</taxon>
        <taxon>Fungi incertae sedis</taxon>
        <taxon>Mucoromycota</taxon>
        <taxon>Mortierellomycotina</taxon>
        <taxon>Mortierellomycetes</taxon>
        <taxon>Mortierellales</taxon>
        <taxon>Mortierellaceae</taxon>
        <taxon>Podila</taxon>
    </lineage>
</organism>
<reference evidence="1" key="1">
    <citation type="journal article" date="2020" name="Fungal Divers.">
        <title>Resolving the Mortierellaceae phylogeny through synthesis of multi-gene phylogenetics and phylogenomics.</title>
        <authorList>
            <person name="Vandepol N."/>
            <person name="Liber J."/>
            <person name="Desiro A."/>
            <person name="Na H."/>
            <person name="Kennedy M."/>
            <person name="Barry K."/>
            <person name="Grigoriev I.V."/>
            <person name="Miller A.N."/>
            <person name="O'Donnell K."/>
            <person name="Stajich J.E."/>
            <person name="Bonito G."/>
        </authorList>
    </citation>
    <scope>NUCLEOTIDE SEQUENCE</scope>
    <source>
        <strain evidence="1">NVP1</strain>
    </source>
</reference>
<dbReference type="EMBL" id="JAAAUY010001024">
    <property type="protein sequence ID" value="KAF9324816.1"/>
    <property type="molecule type" value="Genomic_DNA"/>
</dbReference>
<proteinExistence type="predicted"/>
<dbReference type="SUPFAM" id="SSF52047">
    <property type="entry name" value="RNI-like"/>
    <property type="match status" value="1"/>
</dbReference>
<dbReference type="AlphaFoldDB" id="A0A9P5SDV3"/>
<evidence type="ECO:0008006" key="3">
    <source>
        <dbReference type="Google" id="ProtNLM"/>
    </source>
</evidence>
<dbReference type="InterPro" id="IPR032675">
    <property type="entry name" value="LRR_dom_sf"/>
</dbReference>
<name>A0A9P5SDV3_9FUNG</name>
<keyword evidence="2" id="KW-1185">Reference proteome</keyword>
<protein>
    <recommendedName>
        <fullName evidence="3">F-box domain-containing protein</fullName>
    </recommendedName>
</protein>
<gene>
    <name evidence="1" type="ORF">BG006_000207</name>
</gene>